<reference evidence="6" key="1">
    <citation type="journal article" date="2018" name="Genome Announc.">
        <title>Complete genome sequence of a Dickeya fangzhongdai type strain causing bleeding canker of pear tree trunks.</title>
        <authorList>
            <person name="Zhao Y."/>
            <person name="Tian Y."/>
            <person name="Li X."/>
            <person name="Hu B."/>
        </authorList>
    </citation>
    <scope>NUCLEOTIDE SEQUENCE [LARGE SCALE GENOMIC DNA]</scope>
    <source>
        <strain evidence="6">DSM 101947</strain>
    </source>
</reference>
<dbReference type="Proteomes" id="UP000231901">
    <property type="component" value="Chromosome"/>
</dbReference>
<dbReference type="CDD" id="cd00093">
    <property type="entry name" value="HTH_XRE"/>
    <property type="match status" value="1"/>
</dbReference>
<accession>A0A2K8QPA8</accession>
<evidence type="ECO:0000256" key="3">
    <source>
        <dbReference type="ARBA" id="ARBA00023163"/>
    </source>
</evidence>
<dbReference type="InterPro" id="IPR013096">
    <property type="entry name" value="Cupin_2"/>
</dbReference>
<evidence type="ECO:0000259" key="4">
    <source>
        <dbReference type="PROSITE" id="PS50943"/>
    </source>
</evidence>
<name>A0A2K8QPA8_9GAMM</name>
<feature type="domain" description="HTH cro/C1-type" evidence="4">
    <location>
        <begin position="26"/>
        <end position="80"/>
    </location>
</feature>
<dbReference type="InterPro" id="IPR050807">
    <property type="entry name" value="TransReg_Diox_bact_type"/>
</dbReference>
<dbReference type="SMART" id="SM00530">
    <property type="entry name" value="HTH_XRE"/>
    <property type="match status" value="1"/>
</dbReference>
<evidence type="ECO:0000313" key="5">
    <source>
        <dbReference type="EMBL" id="ATZ94868.1"/>
    </source>
</evidence>
<dbReference type="GO" id="GO:0003677">
    <property type="term" value="F:DNA binding"/>
    <property type="evidence" value="ECO:0007669"/>
    <property type="project" value="UniProtKB-KW"/>
</dbReference>
<dbReference type="OrthoDB" id="9810578at2"/>
<dbReference type="InterPro" id="IPR011051">
    <property type="entry name" value="RmlC_Cupin_sf"/>
</dbReference>
<dbReference type="Gene3D" id="2.60.120.10">
    <property type="entry name" value="Jelly Rolls"/>
    <property type="match status" value="1"/>
</dbReference>
<dbReference type="GO" id="GO:0003700">
    <property type="term" value="F:DNA-binding transcription factor activity"/>
    <property type="evidence" value="ECO:0007669"/>
    <property type="project" value="TreeGrafter"/>
</dbReference>
<dbReference type="SUPFAM" id="SSF47413">
    <property type="entry name" value="lambda repressor-like DNA-binding domains"/>
    <property type="match status" value="1"/>
</dbReference>
<dbReference type="Gene3D" id="1.10.260.40">
    <property type="entry name" value="lambda repressor-like DNA-binding domains"/>
    <property type="match status" value="1"/>
</dbReference>
<evidence type="ECO:0000256" key="2">
    <source>
        <dbReference type="ARBA" id="ARBA00023125"/>
    </source>
</evidence>
<dbReference type="AlphaFoldDB" id="A0A2K8QPA8"/>
<proteinExistence type="predicted"/>
<dbReference type="GeneID" id="66565307"/>
<dbReference type="KEGG" id="dfn:CVE23_13315"/>
<dbReference type="EMBL" id="CP025003">
    <property type="protein sequence ID" value="ATZ94868.1"/>
    <property type="molecule type" value="Genomic_DNA"/>
</dbReference>
<evidence type="ECO:0000256" key="1">
    <source>
        <dbReference type="ARBA" id="ARBA00023015"/>
    </source>
</evidence>
<keyword evidence="6" id="KW-1185">Reference proteome</keyword>
<keyword evidence="1" id="KW-0805">Transcription regulation</keyword>
<protein>
    <submittedName>
        <fullName evidence="5">XRE family transcriptional regulator</fullName>
    </submittedName>
</protein>
<organism evidence="5 6">
    <name type="scientific">Dickeya fangzhongdai</name>
    <dbReference type="NCBI Taxonomy" id="1778540"/>
    <lineage>
        <taxon>Bacteria</taxon>
        <taxon>Pseudomonadati</taxon>
        <taxon>Pseudomonadota</taxon>
        <taxon>Gammaproteobacteria</taxon>
        <taxon>Enterobacterales</taxon>
        <taxon>Pectobacteriaceae</taxon>
        <taxon>Dickeya</taxon>
    </lineage>
</organism>
<dbReference type="PANTHER" id="PTHR46797:SF23">
    <property type="entry name" value="HTH-TYPE TRANSCRIPTIONAL REGULATOR SUTR"/>
    <property type="match status" value="1"/>
</dbReference>
<dbReference type="InterPro" id="IPR010982">
    <property type="entry name" value="Lambda_DNA-bd_dom_sf"/>
</dbReference>
<dbReference type="PROSITE" id="PS50943">
    <property type="entry name" value="HTH_CROC1"/>
    <property type="match status" value="1"/>
</dbReference>
<dbReference type="Pfam" id="PF07883">
    <property type="entry name" value="Cupin_2"/>
    <property type="match status" value="1"/>
</dbReference>
<dbReference type="InterPro" id="IPR001387">
    <property type="entry name" value="Cro/C1-type_HTH"/>
</dbReference>
<dbReference type="SUPFAM" id="SSF51182">
    <property type="entry name" value="RmlC-like cupins"/>
    <property type="match status" value="1"/>
</dbReference>
<keyword evidence="3" id="KW-0804">Transcription</keyword>
<dbReference type="GO" id="GO:0005829">
    <property type="term" value="C:cytosol"/>
    <property type="evidence" value="ECO:0007669"/>
    <property type="project" value="TreeGrafter"/>
</dbReference>
<evidence type="ECO:0000313" key="6">
    <source>
        <dbReference type="Proteomes" id="UP000231901"/>
    </source>
</evidence>
<dbReference type="RefSeq" id="WP_049855125.1">
    <property type="nucleotide sequence ID" value="NZ_BMJF01000002.1"/>
</dbReference>
<keyword evidence="2" id="KW-0238">DNA-binding</keyword>
<gene>
    <name evidence="5" type="ORF">CVE23_13315</name>
</gene>
<dbReference type="PANTHER" id="PTHR46797">
    <property type="entry name" value="HTH-TYPE TRANSCRIPTIONAL REGULATOR"/>
    <property type="match status" value="1"/>
</dbReference>
<dbReference type="InterPro" id="IPR014710">
    <property type="entry name" value="RmlC-like_jellyroll"/>
</dbReference>
<dbReference type="CDD" id="cd02209">
    <property type="entry name" value="cupin_XRE_C"/>
    <property type="match status" value="1"/>
</dbReference>
<dbReference type="Pfam" id="PF01381">
    <property type="entry name" value="HTH_3"/>
    <property type="match status" value="1"/>
</dbReference>
<sequence>MTKKVNISTESGADIQTVSEAVSRRIKAHRKKQKLSLDELSRRAGVSKGMLVEIEKCTANPSIAMLCKIAAALGLSVADIVNVTDAPAVYLIEQGNIPTLWNGPHGGTARLLAGTSGPNMIELWRWEMFPGEVFESSGHPQGTLELFHVETGVLSMKVDNTELIIPAGCSAVARTDVPHRYANVDDGKLIFTMTVAELHQ</sequence>